<evidence type="ECO:0000313" key="2">
    <source>
        <dbReference type="EMBL" id="KAF5334788.1"/>
    </source>
</evidence>
<accession>A0A8H5C4F8</accession>
<feature type="region of interest" description="Disordered" evidence="1">
    <location>
        <begin position="163"/>
        <end position="183"/>
    </location>
</feature>
<evidence type="ECO:0000313" key="3">
    <source>
        <dbReference type="Proteomes" id="UP000541558"/>
    </source>
</evidence>
<protein>
    <submittedName>
        <fullName evidence="2">Uncharacterized protein</fullName>
    </submittedName>
</protein>
<name>A0A8H5C4F8_9AGAR</name>
<reference evidence="2 3" key="1">
    <citation type="journal article" date="2020" name="ISME J.">
        <title>Uncovering the hidden diversity of litter-decomposition mechanisms in mushroom-forming fungi.</title>
        <authorList>
            <person name="Floudas D."/>
            <person name="Bentzer J."/>
            <person name="Ahren D."/>
            <person name="Johansson T."/>
            <person name="Persson P."/>
            <person name="Tunlid A."/>
        </authorList>
    </citation>
    <scope>NUCLEOTIDE SEQUENCE [LARGE SCALE GENOMIC DNA]</scope>
    <source>
        <strain evidence="2 3">CBS 175.51</strain>
    </source>
</reference>
<dbReference type="AlphaFoldDB" id="A0A8H5C4F8"/>
<proteinExistence type="predicted"/>
<sequence>MVDVIEQRALPGSVLASLPATTILHAPASPPFRPRPSRDTTADRLKLCYTTPCYYRLLPSTPPCQATVPRDSTCNDVQKPLTLANGAPAFGPDHPLHIGGAAERENELETSGLILALAWLLTAISHSPSAHAVRRSDYECDLEVRCAGHNQQQDFDPTTLHTVRRRRDRQATRVRSQGLSDAP</sequence>
<keyword evidence="3" id="KW-1185">Reference proteome</keyword>
<evidence type="ECO:0000256" key="1">
    <source>
        <dbReference type="SAM" id="MobiDB-lite"/>
    </source>
</evidence>
<dbReference type="OrthoDB" id="10399117at2759"/>
<organism evidence="2 3">
    <name type="scientific">Ephemerocybe angulata</name>
    <dbReference type="NCBI Taxonomy" id="980116"/>
    <lineage>
        <taxon>Eukaryota</taxon>
        <taxon>Fungi</taxon>
        <taxon>Dikarya</taxon>
        <taxon>Basidiomycota</taxon>
        <taxon>Agaricomycotina</taxon>
        <taxon>Agaricomycetes</taxon>
        <taxon>Agaricomycetidae</taxon>
        <taxon>Agaricales</taxon>
        <taxon>Agaricineae</taxon>
        <taxon>Psathyrellaceae</taxon>
        <taxon>Ephemerocybe</taxon>
    </lineage>
</organism>
<gene>
    <name evidence="2" type="ORF">D9611_012919</name>
</gene>
<dbReference type="EMBL" id="JAACJK010000066">
    <property type="protein sequence ID" value="KAF5334788.1"/>
    <property type="molecule type" value="Genomic_DNA"/>
</dbReference>
<comment type="caution">
    <text evidence="2">The sequence shown here is derived from an EMBL/GenBank/DDBJ whole genome shotgun (WGS) entry which is preliminary data.</text>
</comment>
<dbReference type="Proteomes" id="UP000541558">
    <property type="component" value="Unassembled WGS sequence"/>
</dbReference>